<dbReference type="Pfam" id="PF01578">
    <property type="entry name" value="Cytochrom_C_asm"/>
    <property type="match status" value="1"/>
</dbReference>
<evidence type="ECO:0000256" key="4">
    <source>
        <dbReference type="ARBA" id="ARBA00016463"/>
    </source>
</evidence>
<feature type="transmembrane region" description="Helical" evidence="9">
    <location>
        <begin position="223"/>
        <end position="241"/>
    </location>
</feature>
<keyword evidence="6" id="KW-0201">Cytochrome c-type biogenesis</keyword>
<sequence length="255" mass="28362">MNNKTILIGVIASIASIALPILGVWGGQYLIEQRTSGVVWKSITALLLIGASAVGILIAVPRLPIVNESIRNLFFHVPMWFSMIMVLLVSVWYSIRYLREPSERLDVLAHESAKTGIVLGLLGLATGSVWAKFTWGAWWTPDPRLNGAAVAMLIYGAYLVLRGSFRDEQQRARVSAIYNIFAFAAAIPLLFVLPRLSGPSLHPGQTGNPGFNQYDLDNTMRQVFYPAVIGWILFAFWLTQVSSRFAFLKLKHDEN</sequence>
<evidence type="ECO:0000256" key="2">
    <source>
        <dbReference type="ARBA" id="ARBA00004141"/>
    </source>
</evidence>
<dbReference type="InterPro" id="IPR003557">
    <property type="entry name" value="Cyt_c_biogenesis_CcmC"/>
</dbReference>
<keyword evidence="7 9" id="KW-1133">Transmembrane helix</keyword>
<dbReference type="PANTHER" id="PTHR30071:SF1">
    <property type="entry name" value="CYTOCHROME B_B6 PROTEIN-RELATED"/>
    <property type="match status" value="1"/>
</dbReference>
<gene>
    <name evidence="11" type="primary">ccsA</name>
    <name evidence="11" type="ORF">I2H31_23815</name>
</gene>
<evidence type="ECO:0000256" key="8">
    <source>
        <dbReference type="ARBA" id="ARBA00023136"/>
    </source>
</evidence>
<feature type="domain" description="Cytochrome c assembly protein" evidence="10">
    <location>
        <begin position="16"/>
        <end position="185"/>
    </location>
</feature>
<feature type="transmembrane region" description="Helical" evidence="9">
    <location>
        <begin position="145"/>
        <end position="164"/>
    </location>
</feature>
<evidence type="ECO:0000256" key="7">
    <source>
        <dbReference type="ARBA" id="ARBA00022989"/>
    </source>
</evidence>
<dbReference type="Proteomes" id="UP000618931">
    <property type="component" value="Unassembled WGS sequence"/>
</dbReference>
<evidence type="ECO:0000259" key="10">
    <source>
        <dbReference type="Pfam" id="PF01578"/>
    </source>
</evidence>
<evidence type="ECO:0000313" key="11">
    <source>
        <dbReference type="EMBL" id="MBF9224152.1"/>
    </source>
</evidence>
<dbReference type="PANTHER" id="PTHR30071">
    <property type="entry name" value="HEME EXPORTER PROTEIN C"/>
    <property type="match status" value="1"/>
</dbReference>
<dbReference type="EMBL" id="JADQDM010000024">
    <property type="protein sequence ID" value="MBF9224152.1"/>
    <property type="molecule type" value="Genomic_DNA"/>
</dbReference>
<evidence type="ECO:0000256" key="5">
    <source>
        <dbReference type="ARBA" id="ARBA00022692"/>
    </source>
</evidence>
<evidence type="ECO:0000256" key="3">
    <source>
        <dbReference type="ARBA" id="ARBA00005840"/>
    </source>
</evidence>
<feature type="transmembrane region" description="Helical" evidence="9">
    <location>
        <begin position="176"/>
        <end position="193"/>
    </location>
</feature>
<evidence type="ECO:0000256" key="1">
    <source>
        <dbReference type="ARBA" id="ARBA00002442"/>
    </source>
</evidence>
<proteinExistence type="inferred from homology"/>
<evidence type="ECO:0000256" key="6">
    <source>
        <dbReference type="ARBA" id="ARBA00022748"/>
    </source>
</evidence>
<feature type="transmembrane region" description="Helical" evidence="9">
    <location>
        <begin position="38"/>
        <end position="61"/>
    </location>
</feature>
<dbReference type="InterPro" id="IPR002541">
    <property type="entry name" value="Cyt_c_assembly"/>
</dbReference>
<dbReference type="InterPro" id="IPR045062">
    <property type="entry name" value="Cyt_c_biogenesis_CcsA/CcmC"/>
</dbReference>
<accession>A0ABS0IB49</accession>
<protein>
    <recommendedName>
        <fullName evidence="4">Heme exporter protein C</fullName>
    </recommendedName>
</protein>
<organism evidence="11 12">
    <name type="scientific">Hymenobacter ruricola</name>
    <dbReference type="NCBI Taxonomy" id="2791023"/>
    <lineage>
        <taxon>Bacteria</taxon>
        <taxon>Pseudomonadati</taxon>
        <taxon>Bacteroidota</taxon>
        <taxon>Cytophagia</taxon>
        <taxon>Cytophagales</taxon>
        <taxon>Hymenobacteraceae</taxon>
        <taxon>Hymenobacter</taxon>
    </lineage>
</organism>
<feature type="transmembrane region" description="Helical" evidence="9">
    <location>
        <begin position="73"/>
        <end position="95"/>
    </location>
</feature>
<keyword evidence="5 9" id="KW-0812">Transmembrane</keyword>
<keyword evidence="8 9" id="KW-0472">Membrane</keyword>
<comment type="function">
    <text evidence="1">Required for the export of heme to the periplasm for the biogenesis of c-type cytochromes.</text>
</comment>
<feature type="transmembrane region" description="Helical" evidence="9">
    <location>
        <begin position="116"/>
        <end position="139"/>
    </location>
</feature>
<name>A0ABS0IB49_9BACT</name>
<evidence type="ECO:0000313" key="12">
    <source>
        <dbReference type="Proteomes" id="UP000618931"/>
    </source>
</evidence>
<keyword evidence="12" id="KW-1185">Reference proteome</keyword>
<dbReference type="PRINTS" id="PR01386">
    <property type="entry name" value="CCMCBIOGNSIS"/>
</dbReference>
<evidence type="ECO:0000256" key="9">
    <source>
        <dbReference type="SAM" id="Phobius"/>
    </source>
</evidence>
<comment type="similarity">
    <text evidence="3">Belongs to the CcmC/CycZ/HelC family.</text>
</comment>
<reference evidence="11 12" key="1">
    <citation type="submission" date="2020-11" db="EMBL/GenBank/DDBJ databases">
        <authorList>
            <person name="Kim M.K."/>
        </authorList>
    </citation>
    <scope>NUCLEOTIDE SEQUENCE [LARGE SCALE GENOMIC DNA]</scope>
    <source>
        <strain evidence="11 12">BT662</strain>
    </source>
</reference>
<comment type="caution">
    <text evidence="11">The sequence shown here is derived from an EMBL/GenBank/DDBJ whole genome shotgun (WGS) entry which is preliminary data.</text>
</comment>
<feature type="transmembrane region" description="Helical" evidence="9">
    <location>
        <begin position="6"/>
        <end position="26"/>
    </location>
</feature>
<comment type="subcellular location">
    <subcellularLocation>
        <location evidence="2">Membrane</location>
        <topology evidence="2">Multi-pass membrane protein</topology>
    </subcellularLocation>
</comment>